<dbReference type="InterPro" id="IPR011990">
    <property type="entry name" value="TPR-like_helical_dom_sf"/>
</dbReference>
<dbReference type="InterPro" id="IPR032698">
    <property type="entry name" value="SirB1_N"/>
</dbReference>
<gene>
    <name evidence="3" type="ORF">DPV93_08255</name>
</gene>
<comment type="caution">
    <text evidence="3">The sequence shown here is derived from an EMBL/GenBank/DDBJ whole genome shotgun (WGS) entry which is preliminary data.</text>
</comment>
<dbReference type="STRING" id="1035839.GCA_000238795_01750"/>
<protein>
    <recommendedName>
        <fullName evidence="2">Protein SirB1 N-terminal domain-containing protein</fullName>
    </recommendedName>
</protein>
<dbReference type="PANTHER" id="PTHR31350:SF21">
    <property type="entry name" value="F-BOX ONLY PROTEIN 21"/>
    <property type="match status" value="1"/>
</dbReference>
<dbReference type="AlphaFoldDB" id="A0A369YDH6"/>
<dbReference type="PANTHER" id="PTHR31350">
    <property type="entry name" value="SI:DKEY-261L7.2"/>
    <property type="match status" value="1"/>
</dbReference>
<dbReference type="Pfam" id="PF13369">
    <property type="entry name" value="Transglut_core2"/>
    <property type="match status" value="1"/>
</dbReference>
<dbReference type="Pfam" id="PF13371">
    <property type="entry name" value="TPR_9"/>
    <property type="match status" value="1"/>
</dbReference>
<evidence type="ECO:0000259" key="2">
    <source>
        <dbReference type="Pfam" id="PF13369"/>
    </source>
</evidence>
<dbReference type="SUPFAM" id="SSF48452">
    <property type="entry name" value="TPR-like"/>
    <property type="match status" value="1"/>
</dbReference>
<feature type="domain" description="Protein SirB1 N-terminal" evidence="2">
    <location>
        <begin position="46"/>
        <end position="199"/>
    </location>
</feature>
<evidence type="ECO:0000313" key="3">
    <source>
        <dbReference type="EMBL" id="RDE70514.1"/>
    </source>
</evidence>
<evidence type="ECO:0000313" key="4">
    <source>
        <dbReference type="Proteomes" id="UP000253872"/>
    </source>
</evidence>
<comment type="similarity">
    <text evidence="1">Belongs to the UPF0162 family.</text>
</comment>
<name>A0A369YDH6_9PAST</name>
<accession>A0A369YDH6</accession>
<dbReference type="EMBL" id="QEPN01000007">
    <property type="protein sequence ID" value="RDE70514.1"/>
    <property type="molecule type" value="Genomic_DNA"/>
</dbReference>
<sequence>MDIIEQLLKEISSNEGQISQTETQKYLFQEMRRLSALVDDEISDKQIIAKMSPLVRKAKLAVTAEDCQTRVEQLIEFVYRTLGFHCEPEGYFNSNCILLHKVLSERKGMPISMAAILLYLAASLDLPIFAVNFPTQLILRTELTHADGRRETRFINPWQGDYVSVEELEKWLMAEAHFGVTVTPDNLRRAEPAELLERVEMLFKMALTKEQKFEAALRLIEYRLIFSPEDPYEIRDRGMVLASMDCYQAAYEDLSYFIDQCPEDPSAMILKNEIQGLERKSKQNSLH</sequence>
<dbReference type="Proteomes" id="UP000253872">
    <property type="component" value="Unassembled WGS sequence"/>
</dbReference>
<organism evidence="3 4">
    <name type="scientific">Haemophilus sputorum</name>
    <dbReference type="NCBI Taxonomy" id="1078480"/>
    <lineage>
        <taxon>Bacteria</taxon>
        <taxon>Pseudomonadati</taxon>
        <taxon>Pseudomonadota</taxon>
        <taxon>Gammaproteobacteria</taxon>
        <taxon>Pasteurellales</taxon>
        <taxon>Pasteurellaceae</taxon>
        <taxon>Haemophilus</taxon>
    </lineage>
</organism>
<evidence type="ECO:0000256" key="1">
    <source>
        <dbReference type="ARBA" id="ARBA00007100"/>
    </source>
</evidence>
<reference evidence="3 4" key="1">
    <citation type="submission" date="2018-05" db="EMBL/GenBank/DDBJ databases">
        <title>Draft Genome Sequences for a Diverse set of 7 Haemophilus Species.</title>
        <authorList>
            <person name="Nichols M."/>
            <person name="Topaz N."/>
            <person name="Wang X."/>
            <person name="Wang X."/>
            <person name="Boxrud D."/>
        </authorList>
    </citation>
    <scope>NUCLEOTIDE SEQUENCE [LARGE SCALE GENOMIC DNA]</scope>
    <source>
        <strain evidence="3 4">C2002001239</strain>
    </source>
</reference>
<proteinExistence type="inferred from homology"/>